<dbReference type="EMBL" id="MU154805">
    <property type="protein sequence ID" value="KAF9487204.1"/>
    <property type="molecule type" value="Genomic_DNA"/>
</dbReference>
<organism evidence="3 4">
    <name type="scientific">Pleurotus eryngii</name>
    <name type="common">Boletus of the steppes</name>
    <dbReference type="NCBI Taxonomy" id="5323"/>
    <lineage>
        <taxon>Eukaryota</taxon>
        <taxon>Fungi</taxon>
        <taxon>Dikarya</taxon>
        <taxon>Basidiomycota</taxon>
        <taxon>Agaricomycotina</taxon>
        <taxon>Agaricomycetes</taxon>
        <taxon>Agaricomycetidae</taxon>
        <taxon>Agaricales</taxon>
        <taxon>Pleurotineae</taxon>
        <taxon>Pleurotaceae</taxon>
        <taxon>Pleurotus</taxon>
    </lineage>
</organism>
<dbReference type="InterPro" id="IPR040976">
    <property type="entry name" value="Pkinase_fungal"/>
</dbReference>
<reference evidence="3" key="1">
    <citation type="submission" date="2020-11" db="EMBL/GenBank/DDBJ databases">
        <authorList>
            <consortium name="DOE Joint Genome Institute"/>
            <person name="Ahrendt S."/>
            <person name="Riley R."/>
            <person name="Andreopoulos W."/>
            <person name="Labutti K."/>
            <person name="Pangilinan J."/>
            <person name="Ruiz-Duenas F.J."/>
            <person name="Barrasa J.M."/>
            <person name="Sanchez-Garcia M."/>
            <person name="Camarero S."/>
            <person name="Miyauchi S."/>
            <person name="Serrano A."/>
            <person name="Linde D."/>
            <person name="Babiker R."/>
            <person name="Drula E."/>
            <person name="Ayuso-Fernandez I."/>
            <person name="Pacheco R."/>
            <person name="Padilla G."/>
            <person name="Ferreira P."/>
            <person name="Barriuso J."/>
            <person name="Kellner H."/>
            <person name="Castanera R."/>
            <person name="Alfaro M."/>
            <person name="Ramirez L."/>
            <person name="Pisabarro A.G."/>
            <person name="Kuo A."/>
            <person name="Tritt A."/>
            <person name="Lipzen A."/>
            <person name="He G."/>
            <person name="Yan M."/>
            <person name="Ng V."/>
            <person name="Cullen D."/>
            <person name="Martin F."/>
            <person name="Rosso M.-N."/>
            <person name="Henrissat B."/>
            <person name="Hibbett D."/>
            <person name="Martinez A.T."/>
            <person name="Grigoriev I.V."/>
        </authorList>
    </citation>
    <scope>NUCLEOTIDE SEQUENCE</scope>
    <source>
        <strain evidence="3">ATCC 90797</strain>
    </source>
</reference>
<dbReference type="Pfam" id="PF17667">
    <property type="entry name" value="Pkinase_fungal"/>
    <property type="match status" value="1"/>
</dbReference>
<feature type="domain" description="Protein kinase" evidence="2">
    <location>
        <begin position="265"/>
        <end position="539"/>
    </location>
</feature>
<keyword evidence="4" id="KW-1185">Reference proteome</keyword>
<gene>
    <name evidence="3" type="ORF">BDN71DRAFT_1362323</name>
</gene>
<evidence type="ECO:0000256" key="1">
    <source>
        <dbReference type="SAM" id="MobiDB-lite"/>
    </source>
</evidence>
<dbReference type="OrthoDB" id="312874at2759"/>
<name>A0A9P5ZGB3_PLEER</name>
<dbReference type="Gene3D" id="1.10.510.10">
    <property type="entry name" value="Transferase(Phosphotransferase) domain 1"/>
    <property type="match status" value="1"/>
</dbReference>
<evidence type="ECO:0000313" key="3">
    <source>
        <dbReference type="EMBL" id="KAF9487204.1"/>
    </source>
</evidence>
<evidence type="ECO:0000259" key="2">
    <source>
        <dbReference type="PROSITE" id="PS50011"/>
    </source>
</evidence>
<sequence length="539" mass="61067">LRFHDFLDPPSHDVGTETRLYKPLDTISSAIASGPVEGRKRNKFKFRVCPNTVIESQIAGSDNKVDGCFTSEDPKSKRLDTSRLACILEYKLSSLQEVENNKQALSASVQIMNDDVRRMFTYGITIIQDGVTLWYHSRSHSMISKPFSFVEDPRLLIEVFMTFLFATEEELGYDPMVTRDGKGDYIYRIPSTEQGPPCDRFFRTTGSIAEYRSNNITGRMARVWKVVECNSSGAVLSPSGPSRVLKDVWLEDSALTEAQIQSQIFEDIQKFFRDKQDARYLAFEELQPSISDLEHDDSYKKYFIKIVADYEGRQTKPRSPNSERKRRLFSTVESIALPTTSNRGRSGTPRLTESKTTFDEGPREFAPRKQYRVIFGEVCEAVGDLGTVGDVADVLSQAIVALRLMYCAGWVHRDISSGNILAHPCGGAWQAKLSDLEYARQFSDSDRNVGGDPKTGTPYFMPHEIFSSCYIIPGPVAEQEPELVDNDITNGRRPQPRGPPPVYNFQHDLESIWWIFVWTVTCRVSHEPSVAFGRTIFQN</sequence>
<dbReference type="Proteomes" id="UP000807025">
    <property type="component" value="Unassembled WGS sequence"/>
</dbReference>
<feature type="non-terminal residue" evidence="3">
    <location>
        <position position="1"/>
    </location>
</feature>
<proteinExistence type="predicted"/>
<dbReference type="PANTHER" id="PTHR38248:SF2">
    <property type="entry name" value="FUNK1 11"/>
    <property type="match status" value="1"/>
</dbReference>
<feature type="compositionally biased region" description="Basic and acidic residues" evidence="1">
    <location>
        <begin position="352"/>
        <end position="362"/>
    </location>
</feature>
<dbReference type="InterPro" id="IPR000719">
    <property type="entry name" value="Prot_kinase_dom"/>
</dbReference>
<dbReference type="SUPFAM" id="SSF56112">
    <property type="entry name" value="Protein kinase-like (PK-like)"/>
    <property type="match status" value="1"/>
</dbReference>
<feature type="compositionally biased region" description="Polar residues" evidence="1">
    <location>
        <begin position="339"/>
        <end position="351"/>
    </location>
</feature>
<evidence type="ECO:0000313" key="4">
    <source>
        <dbReference type="Proteomes" id="UP000807025"/>
    </source>
</evidence>
<dbReference type="AlphaFoldDB" id="A0A9P5ZGB3"/>
<comment type="caution">
    <text evidence="3">The sequence shown here is derived from an EMBL/GenBank/DDBJ whole genome shotgun (WGS) entry which is preliminary data.</text>
</comment>
<dbReference type="GO" id="GO:0004672">
    <property type="term" value="F:protein kinase activity"/>
    <property type="evidence" value="ECO:0007669"/>
    <property type="project" value="InterPro"/>
</dbReference>
<protein>
    <recommendedName>
        <fullName evidence="2">Protein kinase domain-containing protein</fullName>
    </recommendedName>
</protein>
<dbReference type="GO" id="GO:0005524">
    <property type="term" value="F:ATP binding"/>
    <property type="evidence" value="ECO:0007669"/>
    <property type="project" value="InterPro"/>
</dbReference>
<accession>A0A9P5ZGB3</accession>
<dbReference type="PROSITE" id="PS50011">
    <property type="entry name" value="PROTEIN_KINASE_DOM"/>
    <property type="match status" value="1"/>
</dbReference>
<dbReference type="InterPro" id="IPR011009">
    <property type="entry name" value="Kinase-like_dom_sf"/>
</dbReference>
<feature type="region of interest" description="Disordered" evidence="1">
    <location>
        <begin position="339"/>
        <end position="362"/>
    </location>
</feature>
<dbReference type="PANTHER" id="PTHR38248">
    <property type="entry name" value="FUNK1 6"/>
    <property type="match status" value="1"/>
</dbReference>
<feature type="non-terminal residue" evidence="3">
    <location>
        <position position="539"/>
    </location>
</feature>